<protein>
    <recommendedName>
        <fullName evidence="9">WSC domain-containing protein</fullName>
    </recommendedName>
</protein>
<keyword evidence="3 6" id="KW-1133">Transmembrane helix</keyword>
<accession>V9D156</accession>
<reference evidence="7 8" key="1">
    <citation type="submission" date="2013-03" db="EMBL/GenBank/DDBJ databases">
        <title>The Genome Sequence of Cladophialophora carrionii CBS 160.54.</title>
        <authorList>
            <consortium name="The Broad Institute Genomics Platform"/>
            <person name="Cuomo C."/>
            <person name="de Hoog S."/>
            <person name="Gorbushina A."/>
            <person name="Walker B."/>
            <person name="Young S.K."/>
            <person name="Zeng Q."/>
            <person name="Gargeya S."/>
            <person name="Fitzgerald M."/>
            <person name="Haas B."/>
            <person name="Abouelleil A."/>
            <person name="Allen A.W."/>
            <person name="Alvarado L."/>
            <person name="Arachchi H.M."/>
            <person name="Berlin A.M."/>
            <person name="Chapman S.B."/>
            <person name="Gainer-Dewar J."/>
            <person name="Goldberg J."/>
            <person name="Griggs A."/>
            <person name="Gujja S."/>
            <person name="Hansen M."/>
            <person name="Howarth C."/>
            <person name="Imamovic A."/>
            <person name="Ireland A."/>
            <person name="Larimer J."/>
            <person name="McCowan C."/>
            <person name="Murphy C."/>
            <person name="Pearson M."/>
            <person name="Poon T.W."/>
            <person name="Priest M."/>
            <person name="Roberts A."/>
            <person name="Saif S."/>
            <person name="Shea T."/>
            <person name="Sisk P."/>
            <person name="Sykes S."/>
            <person name="Wortman J."/>
            <person name="Nusbaum C."/>
            <person name="Birren B."/>
        </authorList>
    </citation>
    <scope>NUCLEOTIDE SEQUENCE [LARGE SCALE GENOMIC DNA]</scope>
    <source>
        <strain evidence="7 8">CBS 160.54</strain>
    </source>
</reference>
<dbReference type="VEuPathDB" id="FungiDB:G647_06962"/>
<feature type="region of interest" description="Disordered" evidence="5">
    <location>
        <begin position="221"/>
        <end position="241"/>
    </location>
</feature>
<keyword evidence="2 6" id="KW-0812">Transmembrane</keyword>
<dbReference type="GO" id="GO:0071944">
    <property type="term" value="C:cell periphery"/>
    <property type="evidence" value="ECO:0007669"/>
    <property type="project" value="UniProtKB-ARBA"/>
</dbReference>
<evidence type="ECO:0000313" key="8">
    <source>
        <dbReference type="Proteomes" id="UP000030678"/>
    </source>
</evidence>
<name>V9D156_9EURO</name>
<organism evidence="7 8">
    <name type="scientific">Cladophialophora carrionii CBS 160.54</name>
    <dbReference type="NCBI Taxonomy" id="1279043"/>
    <lineage>
        <taxon>Eukaryota</taxon>
        <taxon>Fungi</taxon>
        <taxon>Dikarya</taxon>
        <taxon>Ascomycota</taxon>
        <taxon>Pezizomycotina</taxon>
        <taxon>Eurotiomycetes</taxon>
        <taxon>Chaetothyriomycetidae</taxon>
        <taxon>Chaetothyriales</taxon>
        <taxon>Herpotrichiellaceae</taxon>
        <taxon>Cladophialophora</taxon>
    </lineage>
</organism>
<dbReference type="PANTHER" id="PTHR15549:SF30">
    <property type="entry name" value="MID2 DOMAIN-CONTAINING PROTEIN"/>
    <property type="match status" value="1"/>
</dbReference>
<dbReference type="EMBL" id="KB822707">
    <property type="protein sequence ID" value="ETI20620.1"/>
    <property type="molecule type" value="Genomic_DNA"/>
</dbReference>
<evidence type="ECO:0000313" key="7">
    <source>
        <dbReference type="EMBL" id="ETI20620.1"/>
    </source>
</evidence>
<comment type="subcellular location">
    <subcellularLocation>
        <location evidence="1">Membrane</location>
        <topology evidence="1">Single-pass membrane protein</topology>
    </subcellularLocation>
</comment>
<gene>
    <name evidence="7" type="ORF">G647_06962</name>
</gene>
<dbReference type="InterPro" id="IPR051694">
    <property type="entry name" value="Immunoregulatory_rcpt-like"/>
</dbReference>
<evidence type="ECO:0000256" key="6">
    <source>
        <dbReference type="SAM" id="Phobius"/>
    </source>
</evidence>
<dbReference type="HOGENOM" id="CLU_057549_0_0_1"/>
<feature type="transmembrane region" description="Helical" evidence="6">
    <location>
        <begin position="150"/>
        <end position="174"/>
    </location>
</feature>
<dbReference type="RefSeq" id="XP_008729501.1">
    <property type="nucleotide sequence ID" value="XM_008731279.1"/>
</dbReference>
<evidence type="ECO:0000256" key="3">
    <source>
        <dbReference type="ARBA" id="ARBA00022989"/>
    </source>
</evidence>
<dbReference type="AlphaFoldDB" id="V9D156"/>
<sequence>MKYTLQFCMFQGNGSTPNLPQCEADCAGLYPVLQTSWFSPEPAEQYAYCSINDTAFPKYASTCASCLLSDEGSVVLGNFGTATSTSTAASSTISATTSSASSGSATTGTVSTASSSAATLPPAASSDPISTGASAQETSQSSSPGIAPGAAAAIGIGCGLGAIALAAGLGWCILNRRRRVRRGLSPANTFQYQESKSALLSVSPPQPVPLYAQQLASRELHEMDGKQSKTWTSELDGRPVH</sequence>
<dbReference type="GO" id="GO:0016020">
    <property type="term" value="C:membrane"/>
    <property type="evidence" value="ECO:0007669"/>
    <property type="project" value="UniProtKB-SubCell"/>
</dbReference>
<evidence type="ECO:0000256" key="1">
    <source>
        <dbReference type="ARBA" id="ARBA00004167"/>
    </source>
</evidence>
<keyword evidence="4 6" id="KW-0472">Membrane</keyword>
<feature type="compositionally biased region" description="Polar residues" evidence="5">
    <location>
        <begin position="127"/>
        <end position="144"/>
    </location>
</feature>
<dbReference type="OrthoDB" id="4120606at2759"/>
<evidence type="ECO:0000256" key="2">
    <source>
        <dbReference type="ARBA" id="ARBA00022692"/>
    </source>
</evidence>
<dbReference type="Proteomes" id="UP000030678">
    <property type="component" value="Unassembled WGS sequence"/>
</dbReference>
<evidence type="ECO:0008006" key="9">
    <source>
        <dbReference type="Google" id="ProtNLM"/>
    </source>
</evidence>
<proteinExistence type="predicted"/>
<evidence type="ECO:0000256" key="5">
    <source>
        <dbReference type="SAM" id="MobiDB-lite"/>
    </source>
</evidence>
<evidence type="ECO:0000256" key="4">
    <source>
        <dbReference type="ARBA" id="ARBA00023136"/>
    </source>
</evidence>
<dbReference type="GeneID" id="19985455"/>
<feature type="region of interest" description="Disordered" evidence="5">
    <location>
        <begin position="96"/>
        <end position="146"/>
    </location>
</feature>
<dbReference type="PANTHER" id="PTHR15549">
    <property type="entry name" value="PAIRED IMMUNOGLOBULIN-LIKE TYPE 2 RECEPTOR"/>
    <property type="match status" value="1"/>
</dbReference>
<feature type="compositionally biased region" description="Low complexity" evidence="5">
    <location>
        <begin position="96"/>
        <end position="126"/>
    </location>
</feature>